<protein>
    <submittedName>
        <fullName evidence="1">Uncharacterized protein</fullName>
    </submittedName>
</protein>
<dbReference type="EMBL" id="CM056744">
    <property type="protein sequence ID" value="KAJ8668442.1"/>
    <property type="molecule type" value="Genomic_DNA"/>
</dbReference>
<reference evidence="1" key="1">
    <citation type="submission" date="2023-04" db="EMBL/GenBank/DDBJ databases">
        <title>A chromosome-level genome assembly of the parasitoid wasp Eretmocerus hayati.</title>
        <authorList>
            <person name="Zhong Y."/>
            <person name="Liu S."/>
            <person name="Liu Y."/>
        </authorList>
    </citation>
    <scope>NUCLEOTIDE SEQUENCE</scope>
    <source>
        <strain evidence="1">ZJU_SS_LIU_2023</strain>
    </source>
</reference>
<gene>
    <name evidence="1" type="ORF">QAD02_010105</name>
</gene>
<name>A0ACC2NDP9_9HYME</name>
<keyword evidence="2" id="KW-1185">Reference proteome</keyword>
<evidence type="ECO:0000313" key="1">
    <source>
        <dbReference type="EMBL" id="KAJ8668442.1"/>
    </source>
</evidence>
<evidence type="ECO:0000313" key="2">
    <source>
        <dbReference type="Proteomes" id="UP001239111"/>
    </source>
</evidence>
<organism evidence="1 2">
    <name type="scientific">Eretmocerus hayati</name>
    <dbReference type="NCBI Taxonomy" id="131215"/>
    <lineage>
        <taxon>Eukaryota</taxon>
        <taxon>Metazoa</taxon>
        <taxon>Ecdysozoa</taxon>
        <taxon>Arthropoda</taxon>
        <taxon>Hexapoda</taxon>
        <taxon>Insecta</taxon>
        <taxon>Pterygota</taxon>
        <taxon>Neoptera</taxon>
        <taxon>Endopterygota</taxon>
        <taxon>Hymenoptera</taxon>
        <taxon>Apocrita</taxon>
        <taxon>Proctotrupomorpha</taxon>
        <taxon>Chalcidoidea</taxon>
        <taxon>Aphelinidae</taxon>
        <taxon>Aphelininae</taxon>
        <taxon>Eretmocerus</taxon>
    </lineage>
</organism>
<accession>A0ACC2NDP9</accession>
<sequence length="246" mass="28320">MGAACDLMTEKFVLRTNSSKYLQNKFSGSIISYKVQFKLFGADTIPGPWNQEEMNILRKIQRQNEEIRELRRRMEIEYSRGCSPPCERVYAGLHPGPSWKQDQSEISAGMNSGKSEGNTVDERTKWEREKSRLEAKIRRLEAMKKRRGTGEIRYGAGPCSVQGDEPHFFGMSTRMLIANHEGSLMNDHNEMIELQRDLELVMSELERLGTTSEQSVCEMEKHRKKSIVHYGDDVILDLLSSRDIQL</sequence>
<dbReference type="Proteomes" id="UP001239111">
    <property type="component" value="Chromosome 4"/>
</dbReference>
<proteinExistence type="predicted"/>
<comment type="caution">
    <text evidence="1">The sequence shown here is derived from an EMBL/GenBank/DDBJ whole genome shotgun (WGS) entry which is preliminary data.</text>
</comment>